<sequence length="349" mass="38428">MPTPTLSKTPLSNTESYFQDLMTQGLRFEKRSTEAEMPYFKIRHLNRSEQVYSSAEKIEGISTEQKLEALTRKKLIEGRIEMARAGTLLSAGDITLDSVTEEMRTCTRAVQHFEDAKQFAYQMKGTGTVQSRLKDQATGRLSNALEWWNSASQLYSARNGLIRLDIASADSTQLSTKDYPDVMRFGEALIARTEHPAFRRNPEARKDIYERAANLFDSASSITGISAHKAAGASTLCSYAKGHVDMLSEPVSVKDELTNYQKAIDNFKIVSNSAFAWDNFRNRARQLAEALGGLHETASALERMNGPSQGANSSSRFSLPVVGSKAPTAPSTSAPTARLPTVAIDSKAR</sequence>
<name>A0ABN9JEA8_9RALS</name>
<evidence type="ECO:0000256" key="1">
    <source>
        <dbReference type="SAM" id="MobiDB-lite"/>
    </source>
</evidence>
<reference evidence="2 3" key="1">
    <citation type="submission" date="2023-07" db="EMBL/GenBank/DDBJ databases">
        <authorList>
            <person name="Peeters C."/>
        </authorList>
    </citation>
    <scope>NUCLEOTIDE SEQUENCE [LARGE SCALE GENOMIC DNA]</scope>
    <source>
        <strain evidence="2 3">LMG 19083</strain>
    </source>
</reference>
<dbReference type="EMBL" id="CATZBU010000024">
    <property type="protein sequence ID" value="CAJ0809109.1"/>
    <property type="molecule type" value="Genomic_DNA"/>
</dbReference>
<keyword evidence="3" id="KW-1185">Reference proteome</keyword>
<evidence type="ECO:0000313" key="2">
    <source>
        <dbReference type="EMBL" id="CAJ0809109.1"/>
    </source>
</evidence>
<feature type="region of interest" description="Disordered" evidence="1">
    <location>
        <begin position="304"/>
        <end position="349"/>
    </location>
</feature>
<feature type="compositionally biased region" description="Polar residues" evidence="1">
    <location>
        <begin position="306"/>
        <end position="317"/>
    </location>
</feature>
<protein>
    <submittedName>
        <fullName evidence="2">Uncharacterized protein</fullName>
    </submittedName>
</protein>
<gene>
    <name evidence="2" type="ORF">LMG19083_04846</name>
</gene>
<organism evidence="2 3">
    <name type="scientific">Ralstonia psammae</name>
    <dbReference type="NCBI Taxonomy" id="3058598"/>
    <lineage>
        <taxon>Bacteria</taxon>
        <taxon>Pseudomonadati</taxon>
        <taxon>Pseudomonadota</taxon>
        <taxon>Betaproteobacteria</taxon>
        <taxon>Burkholderiales</taxon>
        <taxon>Burkholderiaceae</taxon>
        <taxon>Ralstonia</taxon>
    </lineage>
</organism>
<accession>A0ABN9JEA8</accession>
<evidence type="ECO:0000313" key="3">
    <source>
        <dbReference type="Proteomes" id="UP001189813"/>
    </source>
</evidence>
<feature type="compositionally biased region" description="Low complexity" evidence="1">
    <location>
        <begin position="326"/>
        <end position="341"/>
    </location>
</feature>
<proteinExistence type="predicted"/>
<dbReference type="Proteomes" id="UP001189813">
    <property type="component" value="Unassembled WGS sequence"/>
</dbReference>
<comment type="caution">
    <text evidence="2">The sequence shown here is derived from an EMBL/GenBank/DDBJ whole genome shotgun (WGS) entry which is preliminary data.</text>
</comment>